<evidence type="ECO:0000256" key="7">
    <source>
        <dbReference type="ARBA" id="ARBA00023157"/>
    </source>
</evidence>
<dbReference type="Pfam" id="PF07519">
    <property type="entry name" value="Tannase"/>
    <property type="match status" value="1"/>
</dbReference>
<comment type="caution">
    <text evidence="9">The sequence shown here is derived from an EMBL/GenBank/DDBJ whole genome shotgun (WGS) entry which is preliminary data.</text>
</comment>
<keyword evidence="2" id="KW-0719">Serine esterase</keyword>
<evidence type="ECO:0000313" key="10">
    <source>
        <dbReference type="Proteomes" id="UP000295075"/>
    </source>
</evidence>
<feature type="signal peptide" evidence="8">
    <location>
        <begin position="1"/>
        <end position="22"/>
    </location>
</feature>
<feature type="chain" id="PRO_5020370610" evidence="8">
    <location>
        <begin position="23"/>
        <end position="516"/>
    </location>
</feature>
<name>A0A4R4QEZ5_9ACTN</name>
<organism evidence="9 10">
    <name type="scientific">Kribbella albertanoniae</name>
    <dbReference type="NCBI Taxonomy" id="1266829"/>
    <lineage>
        <taxon>Bacteria</taxon>
        <taxon>Bacillati</taxon>
        <taxon>Actinomycetota</taxon>
        <taxon>Actinomycetes</taxon>
        <taxon>Propionibacteriales</taxon>
        <taxon>Kribbellaceae</taxon>
        <taxon>Kribbella</taxon>
    </lineage>
</organism>
<evidence type="ECO:0000256" key="4">
    <source>
        <dbReference type="ARBA" id="ARBA00022729"/>
    </source>
</evidence>
<evidence type="ECO:0000256" key="2">
    <source>
        <dbReference type="ARBA" id="ARBA00022487"/>
    </source>
</evidence>
<keyword evidence="7" id="KW-1015">Disulfide bond</keyword>
<evidence type="ECO:0000256" key="8">
    <source>
        <dbReference type="SAM" id="SignalP"/>
    </source>
</evidence>
<protein>
    <submittedName>
        <fullName evidence="9">Tannase/feruloyl esterase family alpha/beta hydrolase</fullName>
    </submittedName>
</protein>
<keyword evidence="4 8" id="KW-0732">Signal</keyword>
<dbReference type="EMBL" id="SMKA01000009">
    <property type="protein sequence ID" value="TDC34176.1"/>
    <property type="molecule type" value="Genomic_DNA"/>
</dbReference>
<dbReference type="GO" id="GO:0052689">
    <property type="term" value="F:carboxylic ester hydrolase activity"/>
    <property type="evidence" value="ECO:0007669"/>
    <property type="project" value="UniProtKB-KW"/>
</dbReference>
<evidence type="ECO:0000256" key="6">
    <source>
        <dbReference type="ARBA" id="ARBA00022837"/>
    </source>
</evidence>
<proteinExistence type="inferred from homology"/>
<evidence type="ECO:0000313" key="9">
    <source>
        <dbReference type="EMBL" id="TDC34176.1"/>
    </source>
</evidence>
<comment type="similarity">
    <text evidence="1">Belongs to the tannase family.</text>
</comment>
<keyword evidence="6" id="KW-0106">Calcium</keyword>
<sequence>MKRMILAVLSLGALLVPVQASATGSAAAPAAGCEAVTKPSVPGAKVLSTSAAPKPGGTVEYPPEWGVPPITNVPPFCEVKVELTHPGAGDQVLVRLWLPLTGWNGRFQATGGGGYSMHQGDGPLALAIKEGYAAAQTDGGVGFDMEDPSKWALDSKGRVNRELLKNFAYRSLHDLAVAGKAVTKTYYGKAPAYSYWNGCSTGGRQGMMNAQRYPNDYDGISAAAPAISMPSFVVADLWPQVVQNVEGVHPTGCVLDEFQRAATAHCDPADGLVDGIVREPGECRFDPSTLVGRQIECKGKTVTITKAEADVVRKIWAGPKSSSGAQLWPGYDPSTSLAFTAGTPFKLAVNWVKYFVKKDPAFDFSTVGYREFEQIFYQSKREYDRILGTDDPNLTAFRNSGGKVVTWHGTEDSVIHYGGTLDYRHQVVRRMGGATKVDKFYRVFLAPGAEHCGPAAGAAPFDQLKPVVDWVEKGKAPETIAAFTYTGASRDLCRYPLKSHYNGTGDPRQATSYTCR</sequence>
<dbReference type="OrthoDB" id="176867at2"/>
<dbReference type="InterPro" id="IPR011118">
    <property type="entry name" value="Tannase/feruloyl_esterase"/>
</dbReference>
<dbReference type="Proteomes" id="UP000295075">
    <property type="component" value="Unassembled WGS sequence"/>
</dbReference>
<gene>
    <name evidence="9" type="ORF">E1261_04450</name>
</gene>
<dbReference type="PANTHER" id="PTHR33938">
    <property type="entry name" value="FERULOYL ESTERASE B-RELATED"/>
    <property type="match status" value="1"/>
</dbReference>
<dbReference type="InterPro" id="IPR029058">
    <property type="entry name" value="AB_hydrolase_fold"/>
</dbReference>
<evidence type="ECO:0000256" key="5">
    <source>
        <dbReference type="ARBA" id="ARBA00022801"/>
    </source>
</evidence>
<reference evidence="9 10" key="1">
    <citation type="submission" date="2019-03" db="EMBL/GenBank/DDBJ databases">
        <title>Draft genome sequences of novel Actinobacteria.</title>
        <authorList>
            <person name="Sahin N."/>
            <person name="Ay H."/>
            <person name="Saygin H."/>
        </authorList>
    </citation>
    <scope>NUCLEOTIDE SEQUENCE [LARGE SCALE GENOMIC DNA]</scope>
    <source>
        <strain evidence="9 10">JCM 30547</strain>
    </source>
</reference>
<keyword evidence="3" id="KW-0479">Metal-binding</keyword>
<dbReference type="PANTHER" id="PTHR33938:SF8">
    <property type="entry name" value="CARBOXYLIC ESTER HYDROLASE"/>
    <property type="match status" value="1"/>
</dbReference>
<dbReference type="SUPFAM" id="SSF53474">
    <property type="entry name" value="alpha/beta-Hydrolases"/>
    <property type="match status" value="1"/>
</dbReference>
<dbReference type="RefSeq" id="WP_132402247.1">
    <property type="nucleotide sequence ID" value="NZ_SMKA01000009.1"/>
</dbReference>
<accession>A0A4R4QEZ5</accession>
<keyword evidence="10" id="KW-1185">Reference proteome</keyword>
<dbReference type="AlphaFoldDB" id="A0A4R4QEZ5"/>
<dbReference type="GO" id="GO:0046872">
    <property type="term" value="F:metal ion binding"/>
    <property type="evidence" value="ECO:0007669"/>
    <property type="project" value="UniProtKB-KW"/>
</dbReference>
<keyword evidence="5 9" id="KW-0378">Hydrolase</keyword>
<evidence type="ECO:0000256" key="1">
    <source>
        <dbReference type="ARBA" id="ARBA00006249"/>
    </source>
</evidence>
<evidence type="ECO:0000256" key="3">
    <source>
        <dbReference type="ARBA" id="ARBA00022723"/>
    </source>
</evidence>